<dbReference type="InterPro" id="IPR013078">
    <property type="entry name" value="His_Pase_superF_clade-1"/>
</dbReference>
<evidence type="ECO:0000256" key="1">
    <source>
        <dbReference type="PIRSR" id="PIRSR613078-2"/>
    </source>
</evidence>
<reference evidence="2 3" key="1">
    <citation type="submission" date="2015-11" db="EMBL/GenBank/DDBJ databases">
        <title>Expanding the genomic diversity of Burkholderia species for the development of highly accurate diagnostics.</title>
        <authorList>
            <person name="Sahl J."/>
            <person name="Keim P."/>
            <person name="Wagner D."/>
        </authorList>
    </citation>
    <scope>NUCLEOTIDE SEQUENCE [LARGE SCALE GENOMIC DNA]</scope>
    <source>
        <strain evidence="2 3">MSMB378WGS</strain>
    </source>
</reference>
<dbReference type="Gene3D" id="3.40.50.1240">
    <property type="entry name" value="Phosphoglycerate mutase-like"/>
    <property type="match status" value="1"/>
</dbReference>
<dbReference type="Pfam" id="PF00300">
    <property type="entry name" value="His_Phos_1"/>
    <property type="match status" value="1"/>
</dbReference>
<dbReference type="AlphaFoldDB" id="A0AAW3PK32"/>
<gene>
    <name evidence="2" type="ORF">WL88_10095</name>
</gene>
<sequence length="196" mass="22161">MDLLIIRHGQSNANANGLLISNDRDELSALGRSQSERLRVTLAQYNYAPSRVISSPWCRARQTAETIFDRQSIEFDARLAETHPGVFGTWLERDFNATYPEFNRDIRNTYEGGESHWDMTVRVRAWTDEAIRPAAAGPGLLAVVAHGGPISVILQHLLGVPIESHYPTFTVPNASFTYLKWRPDLERFCVERLGHV</sequence>
<dbReference type="SUPFAM" id="SSF53254">
    <property type="entry name" value="Phosphoglycerate mutase-like"/>
    <property type="match status" value="1"/>
</dbReference>
<accession>A0AAW3PK32</accession>
<dbReference type="SMART" id="SM00855">
    <property type="entry name" value="PGAM"/>
    <property type="match status" value="1"/>
</dbReference>
<dbReference type="GO" id="GO:0016791">
    <property type="term" value="F:phosphatase activity"/>
    <property type="evidence" value="ECO:0007669"/>
    <property type="project" value="TreeGrafter"/>
</dbReference>
<evidence type="ECO:0000313" key="3">
    <source>
        <dbReference type="Proteomes" id="UP000063236"/>
    </source>
</evidence>
<dbReference type="InterPro" id="IPR050275">
    <property type="entry name" value="PGM_Phosphatase"/>
</dbReference>
<dbReference type="CDD" id="cd07067">
    <property type="entry name" value="HP_PGM_like"/>
    <property type="match status" value="1"/>
</dbReference>
<feature type="binding site" evidence="1">
    <location>
        <begin position="7"/>
        <end position="14"/>
    </location>
    <ligand>
        <name>substrate</name>
    </ligand>
</feature>
<organism evidence="2 3">
    <name type="scientific">Burkholderia diffusa</name>
    <dbReference type="NCBI Taxonomy" id="488732"/>
    <lineage>
        <taxon>Bacteria</taxon>
        <taxon>Pseudomonadati</taxon>
        <taxon>Pseudomonadota</taxon>
        <taxon>Betaproteobacteria</taxon>
        <taxon>Burkholderiales</taxon>
        <taxon>Burkholderiaceae</taxon>
        <taxon>Burkholderia</taxon>
        <taxon>Burkholderia cepacia complex</taxon>
    </lineage>
</organism>
<dbReference type="EMBL" id="LPJV01000015">
    <property type="protein sequence ID" value="KWF57203.1"/>
    <property type="molecule type" value="Genomic_DNA"/>
</dbReference>
<dbReference type="Proteomes" id="UP000063236">
    <property type="component" value="Unassembled WGS sequence"/>
</dbReference>
<protein>
    <submittedName>
        <fullName evidence="2">Phosphoglycerate mutase</fullName>
    </submittedName>
</protein>
<dbReference type="PANTHER" id="PTHR48100:SF62">
    <property type="entry name" value="GLUCOSYL-3-PHOSPHOGLYCERATE PHOSPHATASE"/>
    <property type="match status" value="1"/>
</dbReference>
<name>A0AAW3PK32_9BURK</name>
<dbReference type="GO" id="GO:0005737">
    <property type="term" value="C:cytoplasm"/>
    <property type="evidence" value="ECO:0007669"/>
    <property type="project" value="TreeGrafter"/>
</dbReference>
<evidence type="ECO:0000313" key="2">
    <source>
        <dbReference type="EMBL" id="KWF57203.1"/>
    </source>
</evidence>
<comment type="caution">
    <text evidence="2">The sequence shown here is derived from an EMBL/GenBank/DDBJ whole genome shotgun (WGS) entry which is preliminary data.</text>
</comment>
<feature type="binding site" evidence="1">
    <location>
        <position position="59"/>
    </location>
    <ligand>
        <name>substrate</name>
    </ligand>
</feature>
<proteinExistence type="predicted"/>
<dbReference type="RefSeq" id="WP_060190088.1">
    <property type="nucleotide sequence ID" value="NZ_LPJS01000061.1"/>
</dbReference>
<dbReference type="InterPro" id="IPR029033">
    <property type="entry name" value="His_PPase_superfam"/>
</dbReference>
<dbReference type="PANTHER" id="PTHR48100">
    <property type="entry name" value="BROAD-SPECIFICITY PHOSPHATASE YOR283W-RELATED"/>
    <property type="match status" value="1"/>
</dbReference>
<dbReference type="PROSITE" id="PS00175">
    <property type="entry name" value="PG_MUTASE"/>
    <property type="match status" value="1"/>
</dbReference>
<dbReference type="InterPro" id="IPR001345">
    <property type="entry name" value="PG/BPGM_mutase_AS"/>
</dbReference>